<dbReference type="GO" id="GO:0005886">
    <property type="term" value="C:plasma membrane"/>
    <property type="evidence" value="ECO:0007669"/>
    <property type="project" value="UniProtKB-SubCell"/>
</dbReference>
<feature type="transmembrane region" description="Helical" evidence="6">
    <location>
        <begin position="316"/>
        <end position="337"/>
    </location>
</feature>
<feature type="transmembrane region" description="Helical" evidence="6">
    <location>
        <begin position="35"/>
        <end position="55"/>
    </location>
</feature>
<accession>G9Y7U1</accession>
<feature type="transmembrane region" description="Helical" evidence="6">
    <location>
        <begin position="229"/>
        <end position="252"/>
    </location>
</feature>
<name>G9Y7U1_HAFAL</name>
<evidence type="ECO:0000259" key="7">
    <source>
        <dbReference type="PROSITE" id="PS50850"/>
    </source>
</evidence>
<organism evidence="8 9">
    <name type="scientific">Hafnia alvei ATCC 51873</name>
    <dbReference type="NCBI Taxonomy" id="1002364"/>
    <lineage>
        <taxon>Bacteria</taxon>
        <taxon>Pseudomonadati</taxon>
        <taxon>Pseudomonadota</taxon>
        <taxon>Gammaproteobacteria</taxon>
        <taxon>Enterobacterales</taxon>
        <taxon>Hafniaceae</taxon>
        <taxon>Hafnia</taxon>
    </lineage>
</organism>
<proteinExistence type="predicted"/>
<dbReference type="Pfam" id="PF07690">
    <property type="entry name" value="MFS_1"/>
    <property type="match status" value="1"/>
</dbReference>
<dbReference type="InterPro" id="IPR050189">
    <property type="entry name" value="MFS_Efflux_Transporters"/>
</dbReference>
<dbReference type="PRINTS" id="PR01035">
    <property type="entry name" value="TCRTETA"/>
</dbReference>
<feature type="transmembrane region" description="Helical" evidence="6">
    <location>
        <begin position="157"/>
        <end position="179"/>
    </location>
</feature>
<feature type="domain" description="Major facilitator superfamily (MFS) profile" evidence="7">
    <location>
        <begin position="33"/>
        <end position="410"/>
    </location>
</feature>
<dbReference type="Proteomes" id="UP000005959">
    <property type="component" value="Unassembled WGS sequence"/>
</dbReference>
<dbReference type="InterPro" id="IPR036259">
    <property type="entry name" value="MFS_trans_sf"/>
</dbReference>
<evidence type="ECO:0000256" key="2">
    <source>
        <dbReference type="ARBA" id="ARBA00022475"/>
    </source>
</evidence>
<dbReference type="CDD" id="cd17324">
    <property type="entry name" value="MFS_NepI_like"/>
    <property type="match status" value="1"/>
</dbReference>
<evidence type="ECO:0000256" key="4">
    <source>
        <dbReference type="ARBA" id="ARBA00022989"/>
    </source>
</evidence>
<feature type="transmembrane region" description="Helical" evidence="6">
    <location>
        <begin position="185"/>
        <end position="208"/>
    </location>
</feature>
<evidence type="ECO:0000313" key="8">
    <source>
        <dbReference type="EMBL" id="EHM41930.1"/>
    </source>
</evidence>
<keyword evidence="2" id="KW-1003">Cell membrane</keyword>
<sequence length="425" mass="44039">MNGDTNIFLISGAAMSTSSLPPTPAPVAHRRGAEIALAVGGFGIGTGEFAIMGLLPNVAKDLAISIPQAGHVISIYALGVVIGAPVIATLAARLSRRTLLLLLMVLFAVGNIASALSSSYGNLMVFRFISGLPHGAYFGVASLVAASMAGVGQRAKAVGRVMLGLTLATLLGSPLATWIGQLMGWRAAFVMVGVIGALTAFLVMLWLPKDSVEEGASPLRELGALKRKQVWLTLGIAAVGSGGLFAVFSYIAPTLIHQTGMSPSSVPLVLIIFGVGMILGNIFGSRLADRSLMGTIVGVLIWNVVILTTFYLVADIAWATVLVVLLTGGSFALVPALQTRLMDVAEDAQTLAAALNHSAFNIANALGAWLGGVSIAAGFGWSSTGWVGAGLAAGGILLFLWSYYSDPDIKPKKSRRNKSIRSIEL</sequence>
<keyword evidence="5 6" id="KW-0472">Membrane</keyword>
<feature type="transmembrane region" description="Helical" evidence="6">
    <location>
        <begin position="358"/>
        <end position="379"/>
    </location>
</feature>
<dbReference type="PATRIC" id="fig|1002364.3.peg.2343"/>
<dbReference type="Gene3D" id="1.20.1250.20">
    <property type="entry name" value="MFS general substrate transporter like domains"/>
    <property type="match status" value="1"/>
</dbReference>
<dbReference type="InterPro" id="IPR011701">
    <property type="entry name" value="MFS"/>
</dbReference>
<dbReference type="PANTHER" id="PTHR43124">
    <property type="entry name" value="PURINE EFFLUX PUMP PBUE"/>
    <property type="match status" value="1"/>
</dbReference>
<dbReference type="GO" id="GO:0022857">
    <property type="term" value="F:transmembrane transporter activity"/>
    <property type="evidence" value="ECO:0007669"/>
    <property type="project" value="InterPro"/>
</dbReference>
<dbReference type="SUPFAM" id="SSF103473">
    <property type="entry name" value="MFS general substrate transporter"/>
    <property type="match status" value="1"/>
</dbReference>
<feature type="transmembrane region" description="Helical" evidence="6">
    <location>
        <begin position="291"/>
        <end position="310"/>
    </location>
</feature>
<comment type="subcellular location">
    <subcellularLocation>
        <location evidence="1">Cell membrane</location>
        <topology evidence="1">Multi-pass membrane protein</topology>
    </subcellularLocation>
</comment>
<evidence type="ECO:0000256" key="1">
    <source>
        <dbReference type="ARBA" id="ARBA00004651"/>
    </source>
</evidence>
<dbReference type="PANTHER" id="PTHR43124:SF3">
    <property type="entry name" value="CHLORAMPHENICOL EFFLUX PUMP RV0191"/>
    <property type="match status" value="1"/>
</dbReference>
<evidence type="ECO:0000256" key="6">
    <source>
        <dbReference type="SAM" id="Phobius"/>
    </source>
</evidence>
<dbReference type="InterPro" id="IPR020846">
    <property type="entry name" value="MFS_dom"/>
</dbReference>
<feature type="transmembrane region" description="Helical" evidence="6">
    <location>
        <begin position="75"/>
        <end position="92"/>
    </location>
</feature>
<feature type="transmembrane region" description="Helical" evidence="6">
    <location>
        <begin position="264"/>
        <end position="284"/>
    </location>
</feature>
<feature type="transmembrane region" description="Helical" evidence="6">
    <location>
        <begin position="385"/>
        <end position="404"/>
    </location>
</feature>
<evidence type="ECO:0000256" key="5">
    <source>
        <dbReference type="ARBA" id="ARBA00023136"/>
    </source>
</evidence>
<keyword evidence="3 6" id="KW-0812">Transmembrane</keyword>
<dbReference type="EMBL" id="AGCI01000062">
    <property type="protein sequence ID" value="EHM41930.1"/>
    <property type="molecule type" value="Genomic_DNA"/>
</dbReference>
<keyword evidence="4 6" id="KW-1133">Transmembrane helix</keyword>
<feature type="transmembrane region" description="Helical" evidence="6">
    <location>
        <begin position="99"/>
        <end position="118"/>
    </location>
</feature>
<dbReference type="PROSITE" id="PS50850">
    <property type="entry name" value="MFS"/>
    <property type="match status" value="1"/>
</dbReference>
<reference evidence="8 9" key="1">
    <citation type="submission" date="2011-08" db="EMBL/GenBank/DDBJ databases">
        <authorList>
            <person name="Weinstock G."/>
            <person name="Sodergren E."/>
            <person name="Clifton S."/>
            <person name="Fulton L."/>
            <person name="Fulton B."/>
            <person name="Courtney L."/>
            <person name="Fronick C."/>
            <person name="Harrison M."/>
            <person name="Strong C."/>
            <person name="Farmer C."/>
            <person name="Delahaunty K."/>
            <person name="Markovic C."/>
            <person name="Hall O."/>
            <person name="Minx P."/>
            <person name="Tomlinson C."/>
            <person name="Mitreva M."/>
            <person name="Hou S."/>
            <person name="Chen J."/>
            <person name="Wollam A."/>
            <person name="Pepin K.H."/>
            <person name="Johnson M."/>
            <person name="Bhonagiri V."/>
            <person name="Zhang X."/>
            <person name="Suruliraj S."/>
            <person name="Warren W."/>
            <person name="Chinwalla A."/>
            <person name="Mardis E.R."/>
            <person name="Wilson R.K."/>
        </authorList>
    </citation>
    <scope>NUCLEOTIDE SEQUENCE [LARGE SCALE GENOMIC DNA]</scope>
    <source>
        <strain evidence="8 9">ATCC 51873</strain>
    </source>
</reference>
<gene>
    <name evidence="8" type="ORF">HMPREF0454_02607</name>
</gene>
<evidence type="ECO:0000313" key="9">
    <source>
        <dbReference type="Proteomes" id="UP000005959"/>
    </source>
</evidence>
<feature type="transmembrane region" description="Helical" evidence="6">
    <location>
        <begin position="124"/>
        <end position="145"/>
    </location>
</feature>
<dbReference type="AlphaFoldDB" id="G9Y7U1"/>
<dbReference type="InterPro" id="IPR001958">
    <property type="entry name" value="Tet-R_TetA/multi-R_MdtG-like"/>
</dbReference>
<protein>
    <submittedName>
        <fullName evidence="8">Transporter, major facilitator family protein</fullName>
    </submittedName>
</protein>
<evidence type="ECO:0000256" key="3">
    <source>
        <dbReference type="ARBA" id="ARBA00022692"/>
    </source>
</evidence>
<dbReference type="HOGENOM" id="CLU_001265_61_2_6"/>
<comment type="caution">
    <text evidence="8">The sequence shown here is derived from an EMBL/GenBank/DDBJ whole genome shotgun (WGS) entry which is preliminary data.</text>
</comment>